<gene>
    <name evidence="2" type="ORF">SAMN06296065_103326</name>
</gene>
<keyword evidence="1" id="KW-1133">Transmembrane helix</keyword>
<feature type="transmembrane region" description="Helical" evidence="1">
    <location>
        <begin position="12"/>
        <end position="34"/>
    </location>
</feature>
<reference evidence="2 3" key="1">
    <citation type="submission" date="2017-05" db="EMBL/GenBank/DDBJ databases">
        <authorList>
            <person name="Varghese N."/>
            <person name="Submissions S."/>
        </authorList>
    </citation>
    <scope>NUCLEOTIDE SEQUENCE [LARGE SCALE GENOMIC DNA]</scope>
    <source>
        <strain evidence="2 3">SM16</strain>
    </source>
</reference>
<feature type="transmembrane region" description="Helical" evidence="1">
    <location>
        <begin position="112"/>
        <end position="135"/>
    </location>
</feature>
<keyword evidence="3" id="KW-1185">Reference proteome</keyword>
<name>A0ABY1Q849_9SPHN</name>
<dbReference type="EMBL" id="FXUI01000003">
    <property type="protein sequence ID" value="SMP61831.1"/>
    <property type="molecule type" value="Genomic_DNA"/>
</dbReference>
<feature type="transmembrane region" description="Helical" evidence="1">
    <location>
        <begin position="88"/>
        <end position="106"/>
    </location>
</feature>
<evidence type="ECO:0000313" key="3">
    <source>
        <dbReference type="Proteomes" id="UP001157910"/>
    </source>
</evidence>
<dbReference type="Proteomes" id="UP001157910">
    <property type="component" value="Unassembled WGS sequence"/>
</dbReference>
<accession>A0ABY1Q849</accession>
<dbReference type="RefSeq" id="WP_283405724.1">
    <property type="nucleotide sequence ID" value="NZ_FXUI01000003.1"/>
</dbReference>
<keyword evidence="1" id="KW-0812">Transmembrane</keyword>
<keyword evidence="1" id="KW-0472">Membrane</keyword>
<sequence>MRNSERAGKPGWAYWAIAAAALAWNALGCIDFTLTASRTPVYLAQMKPEVIDWLDSAPTWSMAAWALGVGGGAAGALLLLLRSHFAPVAFAASLTGLGLTQAWQVASPMPGATFAASAMSALIWIVAIALLWFAWRQRRAGVLR</sequence>
<feature type="transmembrane region" description="Helical" evidence="1">
    <location>
        <begin position="62"/>
        <end position="81"/>
    </location>
</feature>
<organism evidence="2 3">
    <name type="scientific">Novosphingobium panipatense</name>
    <dbReference type="NCBI Taxonomy" id="428991"/>
    <lineage>
        <taxon>Bacteria</taxon>
        <taxon>Pseudomonadati</taxon>
        <taxon>Pseudomonadota</taxon>
        <taxon>Alphaproteobacteria</taxon>
        <taxon>Sphingomonadales</taxon>
        <taxon>Sphingomonadaceae</taxon>
        <taxon>Novosphingobium</taxon>
    </lineage>
</organism>
<comment type="caution">
    <text evidence="2">The sequence shown here is derived from an EMBL/GenBank/DDBJ whole genome shotgun (WGS) entry which is preliminary data.</text>
</comment>
<proteinExistence type="predicted"/>
<protein>
    <submittedName>
        <fullName evidence="2">Uncharacterized protein</fullName>
    </submittedName>
</protein>
<evidence type="ECO:0000256" key="1">
    <source>
        <dbReference type="SAM" id="Phobius"/>
    </source>
</evidence>
<evidence type="ECO:0000313" key="2">
    <source>
        <dbReference type="EMBL" id="SMP61831.1"/>
    </source>
</evidence>